<dbReference type="Pfam" id="PF02535">
    <property type="entry name" value="Zip"/>
    <property type="match status" value="1"/>
</dbReference>
<dbReference type="OMA" id="MIFVVIE"/>
<evidence type="ECO:0000256" key="5">
    <source>
        <dbReference type="ARBA" id="ARBA00022833"/>
    </source>
</evidence>
<keyword evidence="4 11" id="KW-0812">Transmembrane</keyword>
<dbReference type="InParanoid" id="A9UQ12"/>
<feature type="transmembrane region" description="Helical" evidence="11">
    <location>
        <begin position="254"/>
        <end position="274"/>
    </location>
</feature>
<evidence type="ECO:0000256" key="8">
    <source>
        <dbReference type="ARBA" id="ARBA00040593"/>
    </source>
</evidence>
<name>A9UQ12_MONBE</name>
<dbReference type="FunCoup" id="A9UQ12">
    <property type="interactions" value="635"/>
</dbReference>
<dbReference type="EMBL" id="CH991543">
    <property type="protein sequence ID" value="EDQ92515.1"/>
    <property type="molecule type" value="Genomic_DNA"/>
</dbReference>
<dbReference type="GeneID" id="5887947"/>
<feature type="transmembrane region" description="Helical" evidence="11">
    <location>
        <begin position="80"/>
        <end position="98"/>
    </location>
</feature>
<protein>
    <recommendedName>
        <fullName evidence="8">Zinc transporter ZIP11</fullName>
    </recommendedName>
    <alternativeName>
        <fullName evidence="9">Solute carrier family 39 member 11</fullName>
    </alternativeName>
    <alternativeName>
        <fullName evidence="10">Zrt- and Irt-like protein 11</fullName>
    </alternativeName>
</protein>
<dbReference type="RefSeq" id="XP_001742277.1">
    <property type="nucleotide sequence ID" value="XM_001742225.1"/>
</dbReference>
<evidence type="ECO:0000256" key="11">
    <source>
        <dbReference type="SAM" id="Phobius"/>
    </source>
</evidence>
<evidence type="ECO:0000256" key="1">
    <source>
        <dbReference type="ARBA" id="ARBA00004651"/>
    </source>
</evidence>
<feature type="transmembrane region" description="Helical" evidence="11">
    <location>
        <begin position="12"/>
        <end position="32"/>
    </location>
</feature>
<evidence type="ECO:0000313" key="12">
    <source>
        <dbReference type="EMBL" id="EDQ92515.1"/>
    </source>
</evidence>
<evidence type="ECO:0000256" key="2">
    <source>
        <dbReference type="ARBA" id="ARBA00006939"/>
    </source>
</evidence>
<dbReference type="PANTHER" id="PTHR11040">
    <property type="entry name" value="ZINC/IRON TRANSPORTER"/>
    <property type="match status" value="1"/>
</dbReference>
<evidence type="ECO:0000256" key="7">
    <source>
        <dbReference type="ARBA" id="ARBA00023136"/>
    </source>
</evidence>
<dbReference type="KEGG" id="mbr:MONBRDRAFT_22254"/>
<organism evidence="12 13">
    <name type="scientific">Monosiga brevicollis</name>
    <name type="common">Choanoflagellate</name>
    <dbReference type="NCBI Taxonomy" id="81824"/>
    <lineage>
        <taxon>Eukaryota</taxon>
        <taxon>Choanoflagellata</taxon>
        <taxon>Craspedida</taxon>
        <taxon>Salpingoecidae</taxon>
        <taxon>Monosiga</taxon>
    </lineage>
</organism>
<evidence type="ECO:0000256" key="3">
    <source>
        <dbReference type="ARBA" id="ARBA00022475"/>
    </source>
</evidence>
<keyword evidence="6 11" id="KW-1133">Transmembrane helix</keyword>
<feature type="transmembrane region" description="Helical" evidence="11">
    <location>
        <begin position="39"/>
        <end position="60"/>
    </location>
</feature>
<proteinExistence type="inferred from homology"/>
<reference evidence="12 13" key="1">
    <citation type="journal article" date="2008" name="Nature">
        <title>The genome of the choanoflagellate Monosiga brevicollis and the origin of metazoans.</title>
        <authorList>
            <consortium name="JGI Sequencing"/>
            <person name="King N."/>
            <person name="Westbrook M.J."/>
            <person name="Young S.L."/>
            <person name="Kuo A."/>
            <person name="Abedin M."/>
            <person name="Chapman J."/>
            <person name="Fairclough S."/>
            <person name="Hellsten U."/>
            <person name="Isogai Y."/>
            <person name="Letunic I."/>
            <person name="Marr M."/>
            <person name="Pincus D."/>
            <person name="Putnam N."/>
            <person name="Rokas A."/>
            <person name="Wright K.J."/>
            <person name="Zuzow R."/>
            <person name="Dirks W."/>
            <person name="Good M."/>
            <person name="Goodstein D."/>
            <person name="Lemons D."/>
            <person name="Li W."/>
            <person name="Lyons J.B."/>
            <person name="Morris A."/>
            <person name="Nichols S."/>
            <person name="Richter D.J."/>
            <person name="Salamov A."/>
            <person name="Bork P."/>
            <person name="Lim W.A."/>
            <person name="Manning G."/>
            <person name="Miller W.T."/>
            <person name="McGinnis W."/>
            <person name="Shapiro H."/>
            <person name="Tjian R."/>
            <person name="Grigoriev I.V."/>
            <person name="Rokhsar D."/>
        </authorList>
    </citation>
    <scope>NUCLEOTIDE SEQUENCE [LARGE SCALE GENOMIC DNA]</scope>
    <source>
        <strain evidence="13">MX1 / ATCC 50154</strain>
    </source>
</reference>
<dbReference type="PANTHER" id="PTHR11040:SF211">
    <property type="entry name" value="ZINC TRANSPORTER ZIP11"/>
    <property type="match status" value="1"/>
</dbReference>
<evidence type="ECO:0000313" key="13">
    <source>
        <dbReference type="Proteomes" id="UP000001357"/>
    </source>
</evidence>
<dbReference type="InterPro" id="IPR003689">
    <property type="entry name" value="ZIP"/>
</dbReference>
<dbReference type="GO" id="GO:0005886">
    <property type="term" value="C:plasma membrane"/>
    <property type="evidence" value="ECO:0007669"/>
    <property type="project" value="UniProtKB-SubCell"/>
</dbReference>
<comment type="subcellular location">
    <subcellularLocation>
        <location evidence="1">Cell membrane</location>
        <topology evidence="1">Multi-pass membrane protein</topology>
    </subcellularLocation>
</comment>
<dbReference type="AlphaFoldDB" id="A9UQ12"/>
<keyword evidence="5" id="KW-0862">Zinc</keyword>
<feature type="transmembrane region" description="Helical" evidence="11">
    <location>
        <begin position="286"/>
        <end position="305"/>
    </location>
</feature>
<dbReference type="Proteomes" id="UP000001357">
    <property type="component" value="Unassembled WGS sequence"/>
</dbReference>
<dbReference type="GO" id="GO:0016020">
    <property type="term" value="C:membrane"/>
    <property type="evidence" value="ECO:0000318"/>
    <property type="project" value="GO_Central"/>
</dbReference>
<evidence type="ECO:0000256" key="4">
    <source>
        <dbReference type="ARBA" id="ARBA00022692"/>
    </source>
</evidence>
<keyword evidence="3" id="KW-1003">Cell membrane</keyword>
<comment type="similarity">
    <text evidence="2">Belongs to the ZIP transporter (TC 2.A.5) family.</text>
</comment>
<dbReference type="STRING" id="81824.A9UQ12"/>
<accession>A9UQ12</accession>
<evidence type="ECO:0000256" key="10">
    <source>
        <dbReference type="ARBA" id="ARBA00042973"/>
    </source>
</evidence>
<keyword evidence="13" id="KW-1185">Reference proteome</keyword>
<dbReference type="eggNOG" id="KOG2474">
    <property type="taxonomic scope" value="Eukaryota"/>
</dbReference>
<dbReference type="GO" id="GO:0005385">
    <property type="term" value="F:zinc ion transmembrane transporter activity"/>
    <property type="evidence" value="ECO:0000318"/>
    <property type="project" value="GO_Central"/>
</dbReference>
<evidence type="ECO:0000256" key="9">
    <source>
        <dbReference type="ARBA" id="ARBA00042540"/>
    </source>
</evidence>
<keyword evidence="7 11" id="KW-0472">Membrane</keyword>
<dbReference type="GO" id="GO:0071577">
    <property type="term" value="P:zinc ion transmembrane transport"/>
    <property type="evidence" value="ECO:0000318"/>
    <property type="project" value="GO_Central"/>
</dbReference>
<evidence type="ECO:0000256" key="6">
    <source>
        <dbReference type="ARBA" id="ARBA00022989"/>
    </source>
</evidence>
<gene>
    <name evidence="12" type="ORF">MONBRDRAFT_22254</name>
</gene>
<sequence length="306" mass="31405">MEALAGTAPVVQAAAGTLFTWGVTAAGAALVYVAMPSQLFLDTCLGFAAGVMLAASYWSLLAPSIEMAESSGSYGQNGELAFFPAAVGFVLGCVFVYGSEALLPLLGMDGDVHELIAHKKTDGDALTLRISLDLVWPESTCIGEIPRAAAAAASWRRTLLLALAVTIHNIPEGLAVGVGFGSVGASASATFANACNLALGIGIQNFPEGLAISLPLHRAGFSKWDSFWYGQMSGMVEPVAGVLGAAAVQLFTPILPYALAFAAGAMIYVVLDDIIPEICNGSHRTAANMGAVVGFVVMMCLDVGLG</sequence>